<proteinExistence type="predicted"/>
<name>A0A316VC65_9BASI</name>
<evidence type="ECO:0000256" key="1">
    <source>
        <dbReference type="SAM" id="MobiDB-lite"/>
    </source>
</evidence>
<feature type="region of interest" description="Disordered" evidence="1">
    <location>
        <begin position="234"/>
        <end position="271"/>
    </location>
</feature>
<dbReference type="GeneID" id="37019442"/>
<protein>
    <submittedName>
        <fullName evidence="2">Uncharacterized protein</fullName>
    </submittedName>
</protein>
<feature type="compositionally biased region" description="Basic and acidic residues" evidence="1">
    <location>
        <begin position="234"/>
        <end position="243"/>
    </location>
</feature>
<keyword evidence="3" id="KW-1185">Reference proteome</keyword>
<dbReference type="RefSeq" id="XP_025355010.1">
    <property type="nucleotide sequence ID" value="XM_025497661.1"/>
</dbReference>
<dbReference type="AlphaFoldDB" id="A0A316VC65"/>
<organism evidence="2 3">
    <name type="scientific">Meira miltonrushii</name>
    <dbReference type="NCBI Taxonomy" id="1280837"/>
    <lineage>
        <taxon>Eukaryota</taxon>
        <taxon>Fungi</taxon>
        <taxon>Dikarya</taxon>
        <taxon>Basidiomycota</taxon>
        <taxon>Ustilaginomycotina</taxon>
        <taxon>Exobasidiomycetes</taxon>
        <taxon>Exobasidiales</taxon>
        <taxon>Brachybasidiaceae</taxon>
        <taxon>Meira</taxon>
    </lineage>
</organism>
<feature type="region of interest" description="Disordered" evidence="1">
    <location>
        <begin position="475"/>
        <end position="522"/>
    </location>
</feature>
<dbReference type="InParanoid" id="A0A316VC65"/>
<feature type="compositionally biased region" description="Polar residues" evidence="1">
    <location>
        <begin position="288"/>
        <end position="302"/>
    </location>
</feature>
<dbReference type="EMBL" id="KZ819603">
    <property type="protein sequence ID" value="PWN34708.1"/>
    <property type="molecule type" value="Genomic_DNA"/>
</dbReference>
<feature type="region of interest" description="Disordered" evidence="1">
    <location>
        <begin position="1"/>
        <end position="39"/>
    </location>
</feature>
<feature type="compositionally biased region" description="Low complexity" evidence="1">
    <location>
        <begin position="1"/>
        <end position="38"/>
    </location>
</feature>
<gene>
    <name evidence="2" type="ORF">FA14DRAFT_154159</name>
</gene>
<reference evidence="2 3" key="1">
    <citation type="journal article" date="2018" name="Mol. Biol. Evol.">
        <title>Broad Genomic Sampling Reveals a Smut Pathogenic Ancestry of the Fungal Clade Ustilaginomycotina.</title>
        <authorList>
            <person name="Kijpornyongpan T."/>
            <person name="Mondo S.J."/>
            <person name="Barry K."/>
            <person name="Sandor L."/>
            <person name="Lee J."/>
            <person name="Lipzen A."/>
            <person name="Pangilinan J."/>
            <person name="LaButti K."/>
            <person name="Hainaut M."/>
            <person name="Henrissat B."/>
            <person name="Grigoriev I.V."/>
            <person name="Spatafora J.W."/>
            <person name="Aime M.C."/>
        </authorList>
    </citation>
    <scope>NUCLEOTIDE SEQUENCE [LARGE SCALE GENOMIC DNA]</scope>
    <source>
        <strain evidence="2 3">MCA 3882</strain>
    </source>
</reference>
<feature type="region of interest" description="Disordered" evidence="1">
    <location>
        <begin position="288"/>
        <end position="389"/>
    </location>
</feature>
<evidence type="ECO:0000313" key="2">
    <source>
        <dbReference type="EMBL" id="PWN34708.1"/>
    </source>
</evidence>
<sequence length="691" mass="77445">MATSSYSSQKQWSPPKPSYNSPKPAMKSSSTTPKPQSTIDDQMFIRDAFLLNMERMHNWTFKDSHSIKDREIQDKYSITCSPKSQNISLFEDEHRDSFDVSSSNASLSTEQSVFEGWDESDMREEHDRTQLSPKQHLLASKKWASSTAKALSSKKLFSMSNRVMNDISSSLSHRNDSFFEEIMEGALSPTMNRSDRFPSSASRTSLETSSHYQSAWGSLEERSMIGLGLEDLHGSPAKTEKPFRQTGSPLSFDPFRRPRAPFPQGQGEVQRPIPKKAAMLLGTYTDQSAVSPLSKSLQSPTRSPCPDRMNGISEMTRPKPEVPLKSPTRPPVRPKRPTESDIFADMVDKPLPQQQQLLPQRPPRPNRRRLPKPLPIPTTPLPDVPVSPNDDDVATPIGWVNDSGGKRANNYSAYNKFEAELTHVEGSFNRDTTKVILEVGGMQFNSTFSTLCPHDIPVRQFGLASWLRKIGDGLEEDSEETRSHSFTSSDEDDLGTDRGGLSTVENSPSVRTPGLFEHPYNPLDKNNVLRNNLANLPKSVSNESQLSFVSVDAKKSSSIFAYDTDANAPRNSFGMDFVPRRTSSCSDLQRISNGHKQTASFNDQMPALVFTPKSNKFKQKPVSKQSSSSVLHIVLANDRNPLCYPIILHLLQFGKLPAYFSTQTAQNRSLLRCIRQECFWLGYMHLSHLCT</sequence>
<feature type="compositionally biased region" description="Pro residues" evidence="1">
    <location>
        <begin position="372"/>
        <end position="385"/>
    </location>
</feature>
<dbReference type="Proteomes" id="UP000245771">
    <property type="component" value="Unassembled WGS sequence"/>
</dbReference>
<feature type="compositionally biased region" description="Low complexity" evidence="1">
    <location>
        <begin position="350"/>
        <end position="359"/>
    </location>
</feature>
<evidence type="ECO:0000313" key="3">
    <source>
        <dbReference type="Proteomes" id="UP000245771"/>
    </source>
</evidence>
<accession>A0A316VC65</accession>